<dbReference type="KEGG" id="cpho:CPHO_10795"/>
<dbReference type="AlphaFoldDB" id="A0A1L7D583"/>
<keyword evidence="3" id="KW-1185">Reference proteome</keyword>
<feature type="domain" description="DUF559" evidence="1">
    <location>
        <begin position="171"/>
        <end position="257"/>
    </location>
</feature>
<dbReference type="EMBL" id="CP009249">
    <property type="protein sequence ID" value="APT93298.1"/>
    <property type="molecule type" value="Genomic_DNA"/>
</dbReference>
<organism evidence="2 3">
    <name type="scientific">Corynebacterium phocae</name>
    <dbReference type="NCBI Taxonomy" id="161895"/>
    <lineage>
        <taxon>Bacteria</taxon>
        <taxon>Bacillati</taxon>
        <taxon>Actinomycetota</taxon>
        <taxon>Actinomycetes</taxon>
        <taxon>Mycobacteriales</taxon>
        <taxon>Corynebacteriaceae</taxon>
        <taxon>Corynebacterium</taxon>
    </lineage>
</organism>
<dbReference type="InterPro" id="IPR011335">
    <property type="entry name" value="Restrct_endonuc-II-like"/>
</dbReference>
<protein>
    <recommendedName>
        <fullName evidence="1">DUF559 domain-containing protein</fullName>
    </recommendedName>
</protein>
<sequence length="296" mass="33812">MDTVSTVSGLSRSQLARKLDKGQIFRLWKGTYVEELPTPSALFLFLREKYPDALLTGRSVAQIILGEEVTFPLHFATPRRLPVSDYVSGHRTTVLPTFLLNNSPVHLPLLALQWVEDDELAISMLEKLYAGRNGRAQLEKDSTLVRLLPTRCRQLLSQAALGTDSSGEARLIRALQRKGLKVVANHKIGHYYWDAVIPRWKVAIEVDSHRHHTGLPEFIRDRWKNNDATLRGWTTLRYSGSCVAHHLDLVVEQILQAKNPDLDARCFRAVWNWHEIFLRDTSRLDMDGTIHHGDWA</sequence>
<evidence type="ECO:0000313" key="3">
    <source>
        <dbReference type="Proteomes" id="UP000185491"/>
    </source>
</evidence>
<gene>
    <name evidence="2" type="ORF">CPHO_10795</name>
</gene>
<evidence type="ECO:0000313" key="2">
    <source>
        <dbReference type="EMBL" id="APT93298.1"/>
    </source>
</evidence>
<dbReference type="STRING" id="161895.CPHO_10795"/>
<dbReference type="Proteomes" id="UP000185491">
    <property type="component" value="Chromosome"/>
</dbReference>
<reference evidence="2 3" key="1">
    <citation type="submission" date="2014-08" db="EMBL/GenBank/DDBJ databases">
        <title>Complete genome sequence of Corynebacterium phocae M408/89/1(T)(=DSM 44612(T)), isolated from the common seal (Phoca vitulina).</title>
        <authorList>
            <person name="Ruckert C."/>
            <person name="Albersmeier A."/>
            <person name="Winkler A."/>
            <person name="Kalinowski J."/>
        </authorList>
    </citation>
    <scope>NUCLEOTIDE SEQUENCE [LARGE SCALE GENOMIC DNA]</scope>
    <source>
        <strain evidence="2 3">M408/89/1</strain>
    </source>
</reference>
<name>A0A1L7D583_9CORY</name>
<dbReference type="Gene3D" id="3.40.960.10">
    <property type="entry name" value="VSR Endonuclease"/>
    <property type="match status" value="1"/>
</dbReference>
<dbReference type="InterPro" id="IPR007569">
    <property type="entry name" value="DUF559"/>
</dbReference>
<dbReference type="SUPFAM" id="SSF52980">
    <property type="entry name" value="Restriction endonuclease-like"/>
    <property type="match status" value="1"/>
</dbReference>
<dbReference type="RefSeq" id="WP_075735723.1">
    <property type="nucleotide sequence ID" value="NZ_CP009249.1"/>
</dbReference>
<accession>A0A1L7D583</accession>
<dbReference type="Pfam" id="PF04480">
    <property type="entry name" value="DUF559"/>
    <property type="match status" value="1"/>
</dbReference>
<evidence type="ECO:0000259" key="1">
    <source>
        <dbReference type="Pfam" id="PF04480"/>
    </source>
</evidence>
<proteinExistence type="predicted"/>